<evidence type="ECO:0000313" key="2">
    <source>
        <dbReference type="Proteomes" id="UP001066276"/>
    </source>
</evidence>
<sequence>MRGLALVVRCLFKEHNARSDRTWAITPREKASLQERSRSSAEVLVMNVTVLEGVSHEAVAHRVGTGSPLGVSLLQLETRGVR</sequence>
<accession>A0AAV7U790</accession>
<dbReference type="Proteomes" id="UP001066276">
    <property type="component" value="Chromosome 3_1"/>
</dbReference>
<proteinExistence type="predicted"/>
<dbReference type="AlphaFoldDB" id="A0AAV7U790"/>
<name>A0AAV7U790_PLEWA</name>
<gene>
    <name evidence="1" type="ORF">NDU88_001208</name>
</gene>
<keyword evidence="2" id="KW-1185">Reference proteome</keyword>
<dbReference type="EMBL" id="JANPWB010000005">
    <property type="protein sequence ID" value="KAJ1184401.1"/>
    <property type="molecule type" value="Genomic_DNA"/>
</dbReference>
<organism evidence="1 2">
    <name type="scientific">Pleurodeles waltl</name>
    <name type="common">Iberian ribbed newt</name>
    <dbReference type="NCBI Taxonomy" id="8319"/>
    <lineage>
        <taxon>Eukaryota</taxon>
        <taxon>Metazoa</taxon>
        <taxon>Chordata</taxon>
        <taxon>Craniata</taxon>
        <taxon>Vertebrata</taxon>
        <taxon>Euteleostomi</taxon>
        <taxon>Amphibia</taxon>
        <taxon>Batrachia</taxon>
        <taxon>Caudata</taxon>
        <taxon>Salamandroidea</taxon>
        <taxon>Salamandridae</taxon>
        <taxon>Pleurodelinae</taxon>
        <taxon>Pleurodeles</taxon>
    </lineage>
</organism>
<reference evidence="1" key="1">
    <citation type="journal article" date="2022" name="bioRxiv">
        <title>Sequencing and chromosome-scale assembly of the giantPleurodeles waltlgenome.</title>
        <authorList>
            <person name="Brown T."/>
            <person name="Elewa A."/>
            <person name="Iarovenko S."/>
            <person name="Subramanian E."/>
            <person name="Araus A.J."/>
            <person name="Petzold A."/>
            <person name="Susuki M."/>
            <person name="Suzuki K.-i.T."/>
            <person name="Hayashi T."/>
            <person name="Toyoda A."/>
            <person name="Oliveira C."/>
            <person name="Osipova E."/>
            <person name="Leigh N.D."/>
            <person name="Simon A."/>
            <person name="Yun M.H."/>
        </authorList>
    </citation>
    <scope>NUCLEOTIDE SEQUENCE</scope>
    <source>
        <strain evidence="1">20211129_DDA</strain>
        <tissue evidence="1">Liver</tissue>
    </source>
</reference>
<evidence type="ECO:0000313" key="1">
    <source>
        <dbReference type="EMBL" id="KAJ1184401.1"/>
    </source>
</evidence>
<protein>
    <submittedName>
        <fullName evidence="1">Uncharacterized protein</fullName>
    </submittedName>
</protein>
<comment type="caution">
    <text evidence="1">The sequence shown here is derived from an EMBL/GenBank/DDBJ whole genome shotgun (WGS) entry which is preliminary data.</text>
</comment>